<dbReference type="RefSeq" id="WP_076086681.1">
    <property type="nucleotide sequence ID" value="NZ_CP019070.1"/>
</dbReference>
<organism evidence="2 3">
    <name type="scientific">Poseidonibacter parvus</name>
    <dbReference type="NCBI Taxonomy" id="1850254"/>
    <lineage>
        <taxon>Bacteria</taxon>
        <taxon>Pseudomonadati</taxon>
        <taxon>Campylobacterota</taxon>
        <taxon>Epsilonproteobacteria</taxon>
        <taxon>Campylobacterales</taxon>
        <taxon>Arcobacteraceae</taxon>
        <taxon>Poseidonibacter</taxon>
    </lineage>
</organism>
<dbReference type="OrthoDB" id="189895at2"/>
<dbReference type="PANTHER" id="PTHR42959:SF1">
    <property type="entry name" value="CARBAMOYLTRANSFERASE HYPF"/>
    <property type="match status" value="1"/>
</dbReference>
<evidence type="ECO:0000313" key="3">
    <source>
        <dbReference type="Proteomes" id="UP000186074"/>
    </source>
</evidence>
<dbReference type="GO" id="GO:0051604">
    <property type="term" value="P:protein maturation"/>
    <property type="evidence" value="ECO:0007669"/>
    <property type="project" value="TreeGrafter"/>
</dbReference>
<name>A0A1P8KMH8_9BACT</name>
<protein>
    <recommendedName>
        <fullName evidence="1">Zinc finger HypF-type domain-containing protein</fullName>
    </recommendedName>
</protein>
<dbReference type="InterPro" id="IPR011125">
    <property type="entry name" value="Znf_HypF"/>
</dbReference>
<reference evidence="2 3" key="1">
    <citation type="submission" date="2017-01" db="EMBL/GenBank/DDBJ databases">
        <title>Genome sequencing of Arcobacter sp. LPB0137.</title>
        <authorList>
            <person name="Lee G.-W."/>
            <person name="Yi H."/>
        </authorList>
    </citation>
    <scope>NUCLEOTIDE SEQUENCE [LARGE SCALE GENOMIC DNA]</scope>
    <source>
        <strain evidence="2 3">LPB0137</strain>
    </source>
</reference>
<evidence type="ECO:0000259" key="1">
    <source>
        <dbReference type="Pfam" id="PF07503"/>
    </source>
</evidence>
<sequence length="672" mass="76153">MYFIFEITFSSNKNYISKLIRGYANKTEIEVEIVQTKDKIVMIFNQDDEKLESFLLNMEDLLPASLFLGNANHYFSEEKPSLVAVEQSNLPVNIAPCPSCQKEMFDVSSRRFYYPFTSCNSCGSQHPFLTKYPYIRANTTMKFLVPCSECEKERETNFLRKDYPLISCIECGIGLRMLNQETEHMALNKGDYHNLFKVSAGAISTGKTVLMKTIHGYRKFFYPKPNASSIDKIKFTTNKVDIGLSKPQNTSTKHIENNVALSTLLMANSAGFNKHLMLVEQEFNALLSIERPLLRVATKSDEIKKFYGSSALVKYPDDGMTMLLAAEAVKHGLEYMAYIECSSDEEADFLVDFDMPINTQKDTKLFINQDAKFFISGERIIYPTIAKNEKARVTVAHDLACVPLEEESIIDSFSVFDSVYTSELYVLDAQKNFGNEENNQNKFEQYEASMLSVLAEYEKVGEKAIGVHFDGSLNFLYYNGKKVINAVPAIPFESDNLWEKIRTLRDGSDRLVNNYKKAYPKIWDRLDNLEGDMDVFEVTAITLGLENESFEGISSESLSFLGKGGLQIDTKIKDNRFDNYAFLTSIMSYQLGDVENNYICYSIYESFGDYIGELVPQLCDKVGSNIVVLSGETFANQSLYASIQKTLGAKKPLMNKNFPIGKENAVYGALYL</sequence>
<keyword evidence="3" id="KW-1185">Reference proteome</keyword>
<dbReference type="AlphaFoldDB" id="A0A1P8KMH8"/>
<feature type="domain" description="Zinc finger HypF-type" evidence="1">
    <location>
        <begin position="97"/>
        <end position="125"/>
    </location>
</feature>
<proteinExistence type="predicted"/>
<dbReference type="Pfam" id="PF07503">
    <property type="entry name" value="zf-HYPF"/>
    <property type="match status" value="1"/>
</dbReference>
<dbReference type="GO" id="GO:0016743">
    <property type="term" value="F:carboxyl- or carbamoyltransferase activity"/>
    <property type="evidence" value="ECO:0007669"/>
    <property type="project" value="TreeGrafter"/>
</dbReference>
<dbReference type="GO" id="GO:0008270">
    <property type="term" value="F:zinc ion binding"/>
    <property type="evidence" value="ECO:0007669"/>
    <property type="project" value="InterPro"/>
</dbReference>
<dbReference type="EMBL" id="CP019070">
    <property type="protein sequence ID" value="APW65762.1"/>
    <property type="molecule type" value="Genomic_DNA"/>
</dbReference>
<dbReference type="STRING" id="1850254.LPB137_07790"/>
<gene>
    <name evidence="2" type="ORF">LPB137_07790</name>
</gene>
<dbReference type="Gene3D" id="3.30.420.40">
    <property type="match status" value="1"/>
</dbReference>
<dbReference type="Gene3D" id="3.90.870.50">
    <property type="match status" value="1"/>
</dbReference>
<accession>A0A1P8KMH8</accession>
<dbReference type="PANTHER" id="PTHR42959">
    <property type="entry name" value="CARBAMOYLTRANSFERASE"/>
    <property type="match status" value="1"/>
</dbReference>
<dbReference type="InterPro" id="IPR051060">
    <property type="entry name" value="Carbamoyltrans_HypF-like"/>
</dbReference>
<dbReference type="KEGG" id="alp:LPB137_07790"/>
<evidence type="ECO:0000313" key="2">
    <source>
        <dbReference type="EMBL" id="APW65762.1"/>
    </source>
</evidence>
<dbReference type="Proteomes" id="UP000186074">
    <property type="component" value="Chromosome"/>
</dbReference>